<protein>
    <recommendedName>
        <fullName evidence="4">serine-type D-Ala-D-Ala carboxypeptidase</fullName>
        <ecNumber evidence="4">3.4.16.4</ecNumber>
    </recommendedName>
</protein>
<dbReference type="SUPFAM" id="SSF69189">
    <property type="entry name" value="Penicillin-binding protein associated domain"/>
    <property type="match status" value="1"/>
</dbReference>
<dbReference type="InterPro" id="IPR037167">
    <property type="entry name" value="Peptidase_S11_C_sf"/>
</dbReference>
<feature type="domain" description="Peptidase S11 D-Ala-D-Ala carboxypeptidase A C-terminal" evidence="13">
    <location>
        <begin position="277"/>
        <end position="367"/>
    </location>
</feature>
<dbReference type="GO" id="GO:0009252">
    <property type="term" value="P:peptidoglycan biosynthetic process"/>
    <property type="evidence" value="ECO:0007669"/>
    <property type="project" value="UniProtKB-UniPathway"/>
</dbReference>
<keyword evidence="10" id="KW-0573">Peptidoglycan synthesis</keyword>
<comment type="similarity">
    <text evidence="3">Belongs to the peptidase S11 family.</text>
</comment>
<evidence type="ECO:0000256" key="3">
    <source>
        <dbReference type="ARBA" id="ARBA00007164"/>
    </source>
</evidence>
<dbReference type="EMBL" id="UINC01000899">
    <property type="protein sequence ID" value="SUZ62962.1"/>
    <property type="molecule type" value="Genomic_DNA"/>
</dbReference>
<reference evidence="14" key="1">
    <citation type="submission" date="2018-05" db="EMBL/GenBank/DDBJ databases">
        <authorList>
            <person name="Lanie J.A."/>
            <person name="Ng W.-L."/>
            <person name="Kazmierczak K.M."/>
            <person name="Andrzejewski T.M."/>
            <person name="Davidsen T.M."/>
            <person name="Wayne K.J."/>
            <person name="Tettelin H."/>
            <person name="Glass J.I."/>
            <person name="Rusch D."/>
            <person name="Podicherti R."/>
            <person name="Tsui H.-C.T."/>
            <person name="Winkler M.E."/>
        </authorList>
    </citation>
    <scope>NUCLEOTIDE SEQUENCE</scope>
</reference>
<comment type="function">
    <text evidence="1">Removes C-terminal D-alanyl residues from sugar-peptide cell wall precursors.</text>
</comment>
<sequence length="385" mass="43714">MRRKKNRNIIYLTILLLSFQTSVFAQSFPIPDPPIIGAKSYLLIDSVTGKDLATYEPDMLLAPASLTKLMTAYVIFNALQQEQITLEDEVTVSEKAWRTEGSRMFIEVGKKILVKDLILGMIVQSGNDASVALAEHVAGTESLFAEIMNQYAFSLGMHSTKFSNSTGLPHENHYTTARDLSILTRAIINEFPDYYRWYSIKEFRHNGILQKNRNTLLWRDPSVDGMKTGLTEEAGYCLVSSANREGMRIISIVMGTATERARTDGSQALLNYGFRFYETKLIYKAQKKISDIRIWKSQKEVTELGIAEDLYLTIPRGSFDKIELIKEIPSLFAGNVEKGQEIGKLKISLDEKIIATLPLEALEENPYGSLWQRLRDTIQLWFENE</sequence>
<dbReference type="UniPathway" id="UPA00219"/>
<keyword evidence="9" id="KW-0133">Cell shape</keyword>
<dbReference type="GO" id="GO:0006508">
    <property type="term" value="P:proteolysis"/>
    <property type="evidence" value="ECO:0007669"/>
    <property type="project" value="UniProtKB-KW"/>
</dbReference>
<organism evidence="14">
    <name type="scientific">marine metagenome</name>
    <dbReference type="NCBI Taxonomy" id="408172"/>
    <lineage>
        <taxon>unclassified sequences</taxon>
        <taxon>metagenomes</taxon>
        <taxon>ecological metagenomes</taxon>
    </lineage>
</organism>
<dbReference type="InterPro" id="IPR015956">
    <property type="entry name" value="Peniciliin-bd_prot_C_sf"/>
</dbReference>
<evidence type="ECO:0000313" key="14">
    <source>
        <dbReference type="EMBL" id="SUZ62962.1"/>
    </source>
</evidence>
<dbReference type="InterPro" id="IPR001967">
    <property type="entry name" value="Peptidase_S11_N"/>
</dbReference>
<dbReference type="SUPFAM" id="SSF56601">
    <property type="entry name" value="beta-lactamase/transpeptidase-like"/>
    <property type="match status" value="1"/>
</dbReference>
<evidence type="ECO:0000256" key="9">
    <source>
        <dbReference type="ARBA" id="ARBA00022960"/>
    </source>
</evidence>
<dbReference type="GO" id="GO:0008360">
    <property type="term" value="P:regulation of cell shape"/>
    <property type="evidence" value="ECO:0007669"/>
    <property type="project" value="UniProtKB-KW"/>
</dbReference>
<dbReference type="Pfam" id="PF00768">
    <property type="entry name" value="Peptidase_S11"/>
    <property type="match status" value="1"/>
</dbReference>
<name>A0A381P7P0_9ZZZZ</name>
<evidence type="ECO:0000259" key="13">
    <source>
        <dbReference type="SMART" id="SM00936"/>
    </source>
</evidence>
<accession>A0A381P7P0</accession>
<proteinExistence type="inferred from homology"/>
<keyword evidence="6" id="KW-0645">Protease</keyword>
<evidence type="ECO:0000256" key="12">
    <source>
        <dbReference type="ARBA" id="ARBA00034000"/>
    </source>
</evidence>
<keyword evidence="11" id="KW-0961">Cell wall biogenesis/degradation</keyword>
<keyword evidence="7" id="KW-0732">Signal</keyword>
<dbReference type="InterPro" id="IPR018044">
    <property type="entry name" value="Peptidase_S11"/>
</dbReference>
<evidence type="ECO:0000256" key="10">
    <source>
        <dbReference type="ARBA" id="ARBA00022984"/>
    </source>
</evidence>
<evidence type="ECO:0000256" key="5">
    <source>
        <dbReference type="ARBA" id="ARBA00022645"/>
    </source>
</evidence>
<comment type="catalytic activity">
    <reaction evidence="12">
        <text>Preferential cleavage: (Ac)2-L-Lys-D-Ala-|-D-Ala. Also transpeptidation of peptidyl-alanyl moieties that are N-acyl substituents of D-alanine.</text>
        <dbReference type="EC" id="3.4.16.4"/>
    </reaction>
</comment>
<evidence type="ECO:0000256" key="8">
    <source>
        <dbReference type="ARBA" id="ARBA00022801"/>
    </source>
</evidence>
<dbReference type="PANTHER" id="PTHR21581:SF6">
    <property type="entry name" value="TRAFFICKING PROTEIN PARTICLE COMPLEX SUBUNIT 12"/>
    <property type="match status" value="1"/>
</dbReference>
<dbReference type="Pfam" id="PF07943">
    <property type="entry name" value="PBP5_C"/>
    <property type="match status" value="1"/>
</dbReference>
<evidence type="ECO:0000256" key="1">
    <source>
        <dbReference type="ARBA" id="ARBA00003217"/>
    </source>
</evidence>
<dbReference type="EC" id="3.4.16.4" evidence="4"/>
<dbReference type="AlphaFoldDB" id="A0A381P7P0"/>
<dbReference type="PRINTS" id="PR00725">
    <property type="entry name" value="DADACBPTASE1"/>
</dbReference>
<dbReference type="InterPro" id="IPR012907">
    <property type="entry name" value="Peptidase_S11_C"/>
</dbReference>
<dbReference type="Gene3D" id="2.60.410.10">
    <property type="entry name" value="D-Ala-D-Ala carboxypeptidase, C-terminal domain"/>
    <property type="match status" value="1"/>
</dbReference>
<dbReference type="GO" id="GO:0009002">
    <property type="term" value="F:serine-type D-Ala-D-Ala carboxypeptidase activity"/>
    <property type="evidence" value="ECO:0007669"/>
    <property type="project" value="UniProtKB-EC"/>
</dbReference>
<evidence type="ECO:0000256" key="4">
    <source>
        <dbReference type="ARBA" id="ARBA00012448"/>
    </source>
</evidence>
<dbReference type="InterPro" id="IPR012338">
    <property type="entry name" value="Beta-lactam/transpept-like"/>
</dbReference>
<comment type="pathway">
    <text evidence="2">Cell wall biogenesis; peptidoglycan biosynthesis.</text>
</comment>
<keyword evidence="8" id="KW-0378">Hydrolase</keyword>
<evidence type="ECO:0000256" key="6">
    <source>
        <dbReference type="ARBA" id="ARBA00022670"/>
    </source>
</evidence>
<dbReference type="GO" id="GO:0071555">
    <property type="term" value="P:cell wall organization"/>
    <property type="evidence" value="ECO:0007669"/>
    <property type="project" value="UniProtKB-KW"/>
</dbReference>
<dbReference type="SMART" id="SM00936">
    <property type="entry name" value="PBP5_C"/>
    <property type="match status" value="1"/>
</dbReference>
<evidence type="ECO:0000256" key="2">
    <source>
        <dbReference type="ARBA" id="ARBA00004752"/>
    </source>
</evidence>
<dbReference type="PANTHER" id="PTHR21581">
    <property type="entry name" value="D-ALANYL-D-ALANINE CARBOXYPEPTIDASE"/>
    <property type="match status" value="1"/>
</dbReference>
<dbReference type="Gene3D" id="3.40.710.10">
    <property type="entry name" value="DD-peptidase/beta-lactamase superfamily"/>
    <property type="match status" value="1"/>
</dbReference>
<evidence type="ECO:0000256" key="11">
    <source>
        <dbReference type="ARBA" id="ARBA00023316"/>
    </source>
</evidence>
<keyword evidence="5" id="KW-0121">Carboxypeptidase</keyword>
<evidence type="ECO:0000256" key="7">
    <source>
        <dbReference type="ARBA" id="ARBA00022729"/>
    </source>
</evidence>
<gene>
    <name evidence="14" type="ORF">METZ01_LOCUS15816</name>
</gene>